<dbReference type="AlphaFoldDB" id="A0A1B3WDY9"/>
<accession>A0A1B3WDY9</accession>
<dbReference type="KEGG" id="dpn:BCB69_03880"/>
<proteinExistence type="predicted"/>
<protein>
    <submittedName>
        <fullName evidence="1">Uncharacterized protein</fullName>
    </submittedName>
</protein>
<dbReference type="STRING" id="39950.BCB69_03880"/>
<name>A0A1B3WDY9_9FIRM</name>
<reference evidence="2" key="1">
    <citation type="submission" date="2016-08" db="EMBL/GenBank/DDBJ databases">
        <authorList>
            <person name="Holder M.E."/>
            <person name="Ajami N.J."/>
            <person name="Petrosino J.F."/>
        </authorList>
    </citation>
    <scope>NUCLEOTIDE SEQUENCE [LARGE SCALE GENOMIC DNA]</scope>
    <source>
        <strain evidence="2">F0677</strain>
    </source>
</reference>
<sequence>MNLIDLEKILTKENIWKYDYAIGTLNKPLSETPICLIKDKGGFVYLELERDKVVYKEVFDSEDKACKFYLTKYSRFEPRLKKYVN</sequence>
<evidence type="ECO:0000313" key="1">
    <source>
        <dbReference type="EMBL" id="AOH39179.1"/>
    </source>
</evidence>
<organism evidence="1 2">
    <name type="scientific">Dialister pneumosintes</name>
    <dbReference type="NCBI Taxonomy" id="39950"/>
    <lineage>
        <taxon>Bacteria</taxon>
        <taxon>Bacillati</taxon>
        <taxon>Bacillota</taxon>
        <taxon>Negativicutes</taxon>
        <taxon>Veillonellales</taxon>
        <taxon>Veillonellaceae</taxon>
        <taxon>Dialister</taxon>
    </lineage>
</organism>
<dbReference type="EMBL" id="CP017037">
    <property type="protein sequence ID" value="AOH39179.1"/>
    <property type="molecule type" value="Genomic_DNA"/>
</dbReference>
<gene>
    <name evidence="1" type="ORF">BCB69_03880</name>
</gene>
<dbReference type="Proteomes" id="UP000094757">
    <property type="component" value="Chromosome"/>
</dbReference>
<evidence type="ECO:0000313" key="2">
    <source>
        <dbReference type="Proteomes" id="UP000094757"/>
    </source>
</evidence>
<dbReference type="RefSeq" id="WP_069177060.1">
    <property type="nucleotide sequence ID" value="NZ_CP017037.1"/>
</dbReference>